<organism evidence="2 3">
    <name type="scientific">Pristionchus fissidentatus</name>
    <dbReference type="NCBI Taxonomy" id="1538716"/>
    <lineage>
        <taxon>Eukaryota</taxon>
        <taxon>Metazoa</taxon>
        <taxon>Ecdysozoa</taxon>
        <taxon>Nematoda</taxon>
        <taxon>Chromadorea</taxon>
        <taxon>Rhabditida</taxon>
        <taxon>Rhabditina</taxon>
        <taxon>Diplogasteromorpha</taxon>
        <taxon>Diplogasteroidea</taxon>
        <taxon>Neodiplogasteridae</taxon>
        <taxon>Pristionchus</taxon>
    </lineage>
</organism>
<feature type="non-terminal residue" evidence="2">
    <location>
        <position position="1"/>
    </location>
</feature>
<keyword evidence="3" id="KW-1185">Reference proteome</keyword>
<name>A0AAV5V9I3_9BILA</name>
<evidence type="ECO:0000313" key="2">
    <source>
        <dbReference type="EMBL" id="GMT14918.1"/>
    </source>
</evidence>
<reference evidence="2" key="1">
    <citation type="submission" date="2023-10" db="EMBL/GenBank/DDBJ databases">
        <title>Genome assembly of Pristionchus species.</title>
        <authorList>
            <person name="Yoshida K."/>
            <person name="Sommer R.J."/>
        </authorList>
    </citation>
    <scope>NUCLEOTIDE SEQUENCE</scope>
    <source>
        <strain evidence="2">RS5133</strain>
    </source>
</reference>
<feature type="compositionally biased region" description="Low complexity" evidence="1">
    <location>
        <begin position="126"/>
        <end position="195"/>
    </location>
</feature>
<sequence length="195" mass="21780">SIISRPEPLSTMKKVALQSELPNVKPDGFLRSTLEYFIEEPDLHVSNLIDSVLLCFSQKLVHNLEGARGTLMMDIALRNMIEDGKGMKQLMHKMWSIIDIYRLRLHELGEDPDKLIEKTLHDDTPPDSGDPSDPSKSFPFPDLPSTSKSSDSPSQMPSTSQFTSCPSSSKSTSRRFSFNSSSSTLTPHSIRSPNR</sequence>
<dbReference type="AlphaFoldDB" id="A0AAV5V9I3"/>
<accession>A0AAV5V9I3</accession>
<protein>
    <submittedName>
        <fullName evidence="2">Uncharacterized protein</fullName>
    </submittedName>
</protein>
<comment type="caution">
    <text evidence="2">The sequence shown here is derived from an EMBL/GenBank/DDBJ whole genome shotgun (WGS) entry which is preliminary data.</text>
</comment>
<feature type="region of interest" description="Disordered" evidence="1">
    <location>
        <begin position="117"/>
        <end position="195"/>
    </location>
</feature>
<dbReference type="EMBL" id="BTSY01000002">
    <property type="protein sequence ID" value="GMT14918.1"/>
    <property type="molecule type" value="Genomic_DNA"/>
</dbReference>
<evidence type="ECO:0000256" key="1">
    <source>
        <dbReference type="SAM" id="MobiDB-lite"/>
    </source>
</evidence>
<gene>
    <name evidence="2" type="ORF">PFISCL1PPCAC_6215</name>
</gene>
<evidence type="ECO:0000313" key="3">
    <source>
        <dbReference type="Proteomes" id="UP001432322"/>
    </source>
</evidence>
<proteinExistence type="predicted"/>
<dbReference type="Proteomes" id="UP001432322">
    <property type="component" value="Unassembled WGS sequence"/>
</dbReference>